<dbReference type="Proteomes" id="UP000616143">
    <property type="component" value="Unassembled WGS sequence"/>
</dbReference>
<name>A0A348B486_9CREN</name>
<evidence type="ECO:0000313" key="2">
    <source>
        <dbReference type="EMBL" id="GGT87531.1"/>
    </source>
</evidence>
<dbReference type="RefSeq" id="WP_126450173.1">
    <property type="nucleotide sequence ID" value="NZ_AP018553.1"/>
</dbReference>
<evidence type="ECO:0000313" key="1">
    <source>
        <dbReference type="EMBL" id="BBD72988.1"/>
    </source>
</evidence>
<organism evidence="1 3">
    <name type="scientific">Sulfodiicoccus acidiphilus</name>
    <dbReference type="NCBI Taxonomy" id="1670455"/>
    <lineage>
        <taxon>Archaea</taxon>
        <taxon>Thermoproteota</taxon>
        <taxon>Thermoprotei</taxon>
        <taxon>Sulfolobales</taxon>
        <taxon>Sulfolobaceae</taxon>
        <taxon>Sulfodiicoccus</taxon>
    </lineage>
</organism>
<dbReference type="KEGG" id="sacd:HS1genome_1377"/>
<dbReference type="OrthoDB" id="34441at2157"/>
<protein>
    <submittedName>
        <fullName evidence="1">Uncharacterized protein</fullName>
    </submittedName>
</protein>
<proteinExistence type="predicted"/>
<reference evidence="2" key="1">
    <citation type="journal article" date="2014" name="Int. J. Syst. Evol. Microbiol.">
        <title>Complete genome sequence of Corynebacterium casei LMG S-19264T (=DSM 44701T), isolated from a smear-ripened cheese.</title>
        <authorList>
            <consortium name="US DOE Joint Genome Institute (JGI-PGF)"/>
            <person name="Walter F."/>
            <person name="Albersmeier A."/>
            <person name="Kalinowski J."/>
            <person name="Ruckert C."/>
        </authorList>
    </citation>
    <scope>NUCLEOTIDE SEQUENCE</scope>
    <source>
        <strain evidence="2">JCM 31740</strain>
    </source>
</reference>
<reference evidence="2" key="4">
    <citation type="submission" date="2020-09" db="EMBL/GenBank/DDBJ databases">
        <authorList>
            <person name="Sun Q."/>
            <person name="Ohkuma M."/>
        </authorList>
    </citation>
    <scope>NUCLEOTIDE SEQUENCE</scope>
    <source>
        <strain evidence="2">JCM 31740</strain>
    </source>
</reference>
<dbReference type="EMBL" id="AP018553">
    <property type="protein sequence ID" value="BBD72988.1"/>
    <property type="molecule type" value="Genomic_DNA"/>
</dbReference>
<reference evidence="1" key="3">
    <citation type="journal article" date="2019" name="BMC Res. Notes">
        <title>Complete genome sequence of the Sulfodiicoccus acidiphilus strain HS-1T, the first crenarchaeon that lacks polB3, isolated from an acidic hot spring in Ohwaku-dani, Hakone, Japan.</title>
        <authorList>
            <person name="Sakai H.D."/>
            <person name="Kurosawa N."/>
        </authorList>
    </citation>
    <scope>NUCLEOTIDE SEQUENCE</scope>
    <source>
        <strain evidence="1">HS-1</strain>
    </source>
</reference>
<dbReference type="Proteomes" id="UP000276741">
    <property type="component" value="Chromosome"/>
</dbReference>
<dbReference type="AlphaFoldDB" id="A0A348B486"/>
<dbReference type="EMBL" id="BMQS01000002">
    <property type="protein sequence ID" value="GGT87531.1"/>
    <property type="molecule type" value="Genomic_DNA"/>
</dbReference>
<reference evidence="3" key="2">
    <citation type="submission" date="2018-04" db="EMBL/GenBank/DDBJ databases">
        <title>Complete genome sequence of Sulfodiicoccus acidiphilus strain HS-1.</title>
        <authorList>
            <person name="Sakai H.D."/>
            <person name="Kurosawa N."/>
        </authorList>
    </citation>
    <scope>NUCLEOTIDE SEQUENCE [LARGE SCALE GENOMIC DNA]</scope>
    <source>
        <strain evidence="3">HS-1</strain>
    </source>
</reference>
<gene>
    <name evidence="2" type="ORF">GCM10007116_01800</name>
    <name evidence="1" type="ORF">HS1genome_1377</name>
</gene>
<evidence type="ECO:0000313" key="3">
    <source>
        <dbReference type="Proteomes" id="UP000276741"/>
    </source>
</evidence>
<accession>A0A348B486</accession>
<dbReference type="GeneID" id="38666893"/>
<keyword evidence="3" id="KW-1185">Reference proteome</keyword>
<sequence>MIRVALPEIWEVNVDRRRWLAVAVCTHLVTPDAEGELGEMARYLVGTFSLGTAVERFRLGYPAIFGGVFVMSGRSPVRRFEFRGYVKRVPLACPTELNSLKDLDGAVIGGERGALTFSSVRKDGYVPVDNVGLRFITDTPPSRTVPFPRIS</sequence>